<dbReference type="Pfam" id="PF00672">
    <property type="entry name" value="HAMP"/>
    <property type="match status" value="1"/>
</dbReference>
<dbReference type="SMART" id="SM00304">
    <property type="entry name" value="HAMP"/>
    <property type="match status" value="1"/>
</dbReference>
<comment type="similarity">
    <text evidence="2">Belongs to the methyl-accepting chemotaxis (MCP) protein family.</text>
</comment>
<dbReference type="PRINTS" id="PR00260">
    <property type="entry name" value="CHEMTRNSDUCR"/>
</dbReference>
<keyword evidence="5" id="KW-0472">Membrane</keyword>
<evidence type="ECO:0000256" key="3">
    <source>
        <dbReference type="PROSITE-ProRule" id="PRU00284"/>
    </source>
</evidence>
<dbReference type="CDD" id="cd11386">
    <property type="entry name" value="MCP_signal"/>
    <property type="match status" value="1"/>
</dbReference>
<evidence type="ECO:0000256" key="1">
    <source>
        <dbReference type="ARBA" id="ARBA00022481"/>
    </source>
</evidence>
<evidence type="ECO:0000313" key="9">
    <source>
        <dbReference type="Proteomes" id="UP001596103"/>
    </source>
</evidence>
<feature type="transmembrane region" description="Helical" evidence="5">
    <location>
        <begin position="12"/>
        <end position="34"/>
    </location>
</feature>
<dbReference type="Gene3D" id="1.10.287.950">
    <property type="entry name" value="Methyl-accepting chemotaxis protein"/>
    <property type="match status" value="1"/>
</dbReference>
<gene>
    <name evidence="8" type="ORF">ACFPTO_15240</name>
</gene>
<dbReference type="EMBL" id="JBHSMP010000017">
    <property type="protein sequence ID" value="MFC5430147.1"/>
    <property type="molecule type" value="Genomic_DNA"/>
</dbReference>
<dbReference type="InterPro" id="IPR003660">
    <property type="entry name" value="HAMP_dom"/>
</dbReference>
<keyword evidence="3" id="KW-0807">Transducer</keyword>
<feature type="domain" description="Methyl-accepting transducer" evidence="6">
    <location>
        <begin position="406"/>
        <end position="635"/>
    </location>
</feature>
<dbReference type="SMART" id="SM00283">
    <property type="entry name" value="MA"/>
    <property type="match status" value="1"/>
</dbReference>
<evidence type="ECO:0000256" key="5">
    <source>
        <dbReference type="SAM" id="Phobius"/>
    </source>
</evidence>
<keyword evidence="5" id="KW-0812">Transmembrane</keyword>
<dbReference type="PANTHER" id="PTHR43531:SF14">
    <property type="entry name" value="METHYL-ACCEPTING CHEMOTAXIS PROTEIN I-RELATED"/>
    <property type="match status" value="1"/>
</dbReference>
<dbReference type="InterPro" id="IPR004089">
    <property type="entry name" value="MCPsignal_dom"/>
</dbReference>
<keyword evidence="5" id="KW-1133">Transmembrane helix</keyword>
<dbReference type="Pfam" id="PF00015">
    <property type="entry name" value="MCPsignal"/>
    <property type="match status" value="1"/>
</dbReference>
<protein>
    <submittedName>
        <fullName evidence="8">Methyl-accepting chemotaxis protein</fullName>
    </submittedName>
</protein>
<keyword evidence="9" id="KW-1185">Reference proteome</keyword>
<dbReference type="CDD" id="cd06225">
    <property type="entry name" value="HAMP"/>
    <property type="match status" value="1"/>
</dbReference>
<dbReference type="PANTHER" id="PTHR43531">
    <property type="entry name" value="PROTEIN ICFG"/>
    <property type="match status" value="1"/>
</dbReference>
<accession>A0ABW0JAW9</accession>
<dbReference type="InterPro" id="IPR004090">
    <property type="entry name" value="Chemotax_Me-accpt_rcpt"/>
</dbReference>
<feature type="transmembrane region" description="Helical" evidence="5">
    <location>
        <begin position="328"/>
        <end position="348"/>
    </location>
</feature>
<evidence type="ECO:0000313" key="8">
    <source>
        <dbReference type="EMBL" id="MFC5430147.1"/>
    </source>
</evidence>
<feature type="domain" description="HAMP" evidence="7">
    <location>
        <begin position="349"/>
        <end position="401"/>
    </location>
</feature>
<proteinExistence type="inferred from homology"/>
<name>A0ABW0JAW9_9BURK</name>
<dbReference type="PROSITE" id="PS50111">
    <property type="entry name" value="CHEMOTAXIS_TRANSDUC_2"/>
    <property type="match status" value="1"/>
</dbReference>
<keyword evidence="1" id="KW-0488">Methylation</keyword>
<evidence type="ECO:0000256" key="4">
    <source>
        <dbReference type="SAM" id="MobiDB-lite"/>
    </source>
</evidence>
<reference evidence="9" key="1">
    <citation type="journal article" date="2019" name="Int. J. Syst. Evol. Microbiol.">
        <title>The Global Catalogue of Microorganisms (GCM) 10K type strain sequencing project: providing services to taxonomists for standard genome sequencing and annotation.</title>
        <authorList>
            <consortium name="The Broad Institute Genomics Platform"/>
            <consortium name="The Broad Institute Genome Sequencing Center for Infectious Disease"/>
            <person name="Wu L."/>
            <person name="Ma J."/>
        </authorList>
    </citation>
    <scope>NUCLEOTIDE SEQUENCE [LARGE SCALE GENOMIC DNA]</scope>
    <source>
        <strain evidence="9">CCUG 56042</strain>
    </source>
</reference>
<evidence type="ECO:0000259" key="6">
    <source>
        <dbReference type="PROSITE" id="PS50111"/>
    </source>
</evidence>
<dbReference type="Proteomes" id="UP001596103">
    <property type="component" value="Unassembled WGS sequence"/>
</dbReference>
<evidence type="ECO:0000259" key="7">
    <source>
        <dbReference type="PROSITE" id="PS50885"/>
    </source>
</evidence>
<sequence>MKTLLARIGLPAKFGILAALALSMVAIPTALFIYSADIGGTNAAIDLKHREAGGIPVERALLHAVQLTQKHRGLSSIALASTDAGVAEQLHANTSEADAAYSEVTSRLQGMNASGPALAQWNSVMQAWQSLRDKVGNHQIDPEGSVVGHGNLIAQLLKVNGLLLDESGLAVDHDIDSYRMILSALVDVPALTEELGKTRAKGAKILAQGTASPADIVEMTNLVNRSNERSDAVKYDLDTMMRENPKLGASLSAPLAQAQRLSETALDAAQQRIIHASTLDLPAKEYYGAFTRAIDEDFKVDGAQIGTLEDLLNTQASNMRFSQEAQEAALGVLVILIAVATFLAIAIVRSVAGPIASAVTFAKNVAQGDLTGHITVVGTNESAQLLLSLNDMSGNLRRLVGHVRTSADSIAAAARQIAAGNSDLSQRTTQQAASLEETAASMEQLATTVNQNAQRASDASQSAQGASDVSREGGMAVDSMIDMMEKIIASTQKISEIIGVIDGIAFQTNILALNAAVEAARAGEQGRGFAVVASEVRALAQRSAVAAKEIKTLIENTVQTIRTSSDTVNTAGEAVKRAVGTIGNVSTIVGEIAVASVEQGKGIDQVNIAVSQMDKVTHQNAALVEEAMAASTLLADRAGELQTAVSVFVVSGGKSAFAAA</sequence>
<comment type="caution">
    <text evidence="8">The sequence shown here is derived from an EMBL/GenBank/DDBJ whole genome shotgun (WGS) entry which is preliminary data.</text>
</comment>
<dbReference type="InterPro" id="IPR051310">
    <property type="entry name" value="MCP_chemotaxis"/>
</dbReference>
<dbReference type="SUPFAM" id="SSF58104">
    <property type="entry name" value="Methyl-accepting chemotaxis protein (MCP) signaling domain"/>
    <property type="match status" value="1"/>
</dbReference>
<evidence type="ECO:0000256" key="2">
    <source>
        <dbReference type="ARBA" id="ARBA00029447"/>
    </source>
</evidence>
<organism evidence="8 9">
    <name type="scientific">Paraburkholderia denitrificans</name>
    <dbReference type="NCBI Taxonomy" id="694025"/>
    <lineage>
        <taxon>Bacteria</taxon>
        <taxon>Pseudomonadati</taxon>
        <taxon>Pseudomonadota</taxon>
        <taxon>Betaproteobacteria</taxon>
        <taxon>Burkholderiales</taxon>
        <taxon>Burkholderiaceae</taxon>
        <taxon>Paraburkholderia</taxon>
    </lineage>
</organism>
<dbReference type="PROSITE" id="PS50885">
    <property type="entry name" value="HAMP"/>
    <property type="match status" value="1"/>
</dbReference>
<feature type="region of interest" description="Disordered" evidence="4">
    <location>
        <begin position="449"/>
        <end position="471"/>
    </location>
</feature>
<feature type="compositionally biased region" description="Low complexity" evidence="4">
    <location>
        <begin position="451"/>
        <end position="467"/>
    </location>
</feature>
<dbReference type="RefSeq" id="WP_377712357.1">
    <property type="nucleotide sequence ID" value="NZ_JBHSMP010000017.1"/>
</dbReference>